<feature type="domain" description="Putative DNA-binding" evidence="1">
    <location>
        <begin position="11"/>
        <end position="105"/>
    </location>
</feature>
<dbReference type="InterPro" id="IPR018640">
    <property type="entry name" value="DUF2063"/>
</dbReference>
<evidence type="ECO:0000313" key="3">
    <source>
        <dbReference type="Proteomes" id="UP001528673"/>
    </source>
</evidence>
<protein>
    <submittedName>
        <fullName evidence="2">DNA-binding domain-containing protein</fullName>
    </submittedName>
</protein>
<dbReference type="EMBL" id="JAQSIP010000005">
    <property type="protein sequence ID" value="MDD0839468.1"/>
    <property type="molecule type" value="Genomic_DNA"/>
</dbReference>
<dbReference type="GO" id="GO:0003677">
    <property type="term" value="F:DNA binding"/>
    <property type="evidence" value="ECO:0007669"/>
    <property type="project" value="UniProtKB-KW"/>
</dbReference>
<dbReference type="RefSeq" id="WP_273951926.1">
    <property type="nucleotide sequence ID" value="NZ_JAQSIP010000005.1"/>
</dbReference>
<gene>
    <name evidence="2" type="ORF">PSQ40_12865</name>
</gene>
<dbReference type="Gene3D" id="1.10.150.690">
    <property type="entry name" value="DUF2063"/>
    <property type="match status" value="1"/>
</dbReference>
<evidence type="ECO:0000313" key="2">
    <source>
        <dbReference type="EMBL" id="MDD0839468.1"/>
    </source>
</evidence>
<organism evidence="2 3">
    <name type="scientific">Curvibacter cyanobacteriorum</name>
    <dbReference type="NCBI Taxonomy" id="3026422"/>
    <lineage>
        <taxon>Bacteria</taxon>
        <taxon>Pseudomonadati</taxon>
        <taxon>Pseudomonadota</taxon>
        <taxon>Betaproteobacteria</taxon>
        <taxon>Burkholderiales</taxon>
        <taxon>Comamonadaceae</taxon>
        <taxon>Curvibacter</taxon>
    </lineage>
</organism>
<dbReference type="Pfam" id="PF09836">
    <property type="entry name" value="DUF2063"/>
    <property type="match status" value="1"/>
</dbReference>
<sequence length="292" mass="31053">MTPERRALAAQQNRLLTAIWRPAMGAAASAEQPSGLAEGPAWPDAGLQAYRGNAQALAERVFSAAYPVLRQCLGETDWAALARHQGQAQPPRRGDLAHWGDTLADGLTELLADPRHALPPWLPELARAEWRLHRLAALPDSPADPASLSRLVHEAPETLALRLAPGTEVCHSPVPIASLLWAHGAGTEAGPLQPPEAPDPQALQGVGAKLRAGESETALFWRAGWRPRVQSLNPAEAAWFEALLSQPNLGAALDAFGQTGLTLDLSAWLTEALQQQWLLAVVDAPGPSGPSN</sequence>
<comment type="caution">
    <text evidence="2">The sequence shown here is derived from an EMBL/GenBank/DDBJ whole genome shotgun (WGS) entry which is preliminary data.</text>
</comment>
<proteinExistence type="predicted"/>
<dbReference type="InterPro" id="IPR044922">
    <property type="entry name" value="DUF2063_N_sf"/>
</dbReference>
<keyword evidence="2" id="KW-0238">DNA-binding</keyword>
<keyword evidence="3" id="KW-1185">Reference proteome</keyword>
<dbReference type="Proteomes" id="UP001528673">
    <property type="component" value="Unassembled WGS sequence"/>
</dbReference>
<accession>A0ABT5N342</accession>
<reference evidence="2 3" key="1">
    <citation type="submission" date="2023-02" db="EMBL/GenBank/DDBJ databases">
        <title>Bacterial whole genomic sequence of Curvibacter sp. HBC61.</title>
        <authorList>
            <person name="Le V."/>
            <person name="Ko S.-R."/>
            <person name="Ahn C.-Y."/>
            <person name="Oh H.-M."/>
        </authorList>
    </citation>
    <scope>NUCLEOTIDE SEQUENCE [LARGE SCALE GENOMIC DNA]</scope>
    <source>
        <strain evidence="2 3">HBC61</strain>
    </source>
</reference>
<name>A0ABT5N342_9BURK</name>
<evidence type="ECO:0000259" key="1">
    <source>
        <dbReference type="Pfam" id="PF09836"/>
    </source>
</evidence>